<dbReference type="EMBL" id="AUXT01000112">
    <property type="protein sequence ID" value="KZN51156.1"/>
    <property type="molecule type" value="Genomic_DNA"/>
</dbReference>
<dbReference type="PATRIC" id="fig|1365253.3.peg.1336"/>
<evidence type="ECO:0000313" key="1">
    <source>
        <dbReference type="EMBL" id="KZN51156.1"/>
    </source>
</evidence>
<proteinExistence type="predicted"/>
<reference evidence="1 2" key="1">
    <citation type="submission" date="2013-07" db="EMBL/GenBank/DDBJ databases">
        <title>Comparative Genomic and Metabolomic Analysis of Twelve Strains of Pseudoalteromonas luteoviolacea.</title>
        <authorList>
            <person name="Vynne N.G."/>
            <person name="Mansson M."/>
            <person name="Gram L."/>
        </authorList>
    </citation>
    <scope>NUCLEOTIDE SEQUENCE [LARGE SCALE GENOMIC DNA]</scope>
    <source>
        <strain evidence="1 2">NCIMB 1942</strain>
    </source>
</reference>
<organism evidence="1 2">
    <name type="scientific">Pseudoalteromonas luteoviolacea NCIMB 1942</name>
    <dbReference type="NCBI Taxonomy" id="1365253"/>
    <lineage>
        <taxon>Bacteria</taxon>
        <taxon>Pseudomonadati</taxon>
        <taxon>Pseudomonadota</taxon>
        <taxon>Gammaproteobacteria</taxon>
        <taxon>Alteromonadales</taxon>
        <taxon>Pseudoalteromonadaceae</taxon>
        <taxon>Pseudoalteromonas</taxon>
    </lineage>
</organism>
<protein>
    <submittedName>
        <fullName evidence="1">Uncharacterized protein</fullName>
    </submittedName>
</protein>
<comment type="caution">
    <text evidence="1">The sequence shown here is derived from an EMBL/GenBank/DDBJ whole genome shotgun (WGS) entry which is preliminary data.</text>
</comment>
<name>A0A167ESP8_9GAMM</name>
<gene>
    <name evidence="1" type="ORF">N482_00685</name>
</gene>
<evidence type="ECO:0000313" key="2">
    <source>
        <dbReference type="Proteomes" id="UP000076587"/>
    </source>
</evidence>
<dbReference type="AlphaFoldDB" id="A0A167ESP8"/>
<sequence>MAVGLSTFEKKSSEPVASLGSLNMDFENFADLKT</sequence>
<accession>A0A167ESP8</accession>
<dbReference type="Proteomes" id="UP000076587">
    <property type="component" value="Unassembled WGS sequence"/>
</dbReference>